<reference evidence="7" key="1">
    <citation type="submission" date="2023-07" db="EMBL/GenBank/DDBJ databases">
        <title>A chromosome-level genome assembly of Lolium multiflorum.</title>
        <authorList>
            <person name="Chen Y."/>
            <person name="Copetti D."/>
            <person name="Kolliker R."/>
            <person name="Studer B."/>
        </authorList>
    </citation>
    <scope>NUCLEOTIDE SEQUENCE</scope>
    <source>
        <strain evidence="7">02402/16</strain>
        <tissue evidence="7">Leaf</tissue>
    </source>
</reference>
<feature type="transmembrane region" description="Helical" evidence="6">
    <location>
        <begin position="30"/>
        <end position="49"/>
    </location>
</feature>
<sequence length="568" mass="61002">MAETESSPRTQPKPLDQEAQLKGDTKQGGWITLPFIAGSMLGLGLAINGTSSNLQIYLIKEYSVESIDAAQIANIVRGSLNFLPLAGAILSDSYFGYFPVILAGGAINVLAFVLFTLSAALPSLQPPPCPTPSTAPCKHGTPGQLTVLYAAVFLLAIGTGGTRFNVATMGADQFSNSRDQDTFFNWYFVFLYTSFLIGDTAIVYLQDGVSWALGFGVCLAATGFSLALLLAGARYYRKPAPKGSPYAELARVVVAAVRNGRANVGGARYYVGDDGSIADSAGEGAPSKRLRFLNRAAMITEGDNSVETSDGRRTSNWRLCTVQQVEDLKSLLGVLPVWSAGITLSVSIGVMIGMIVLQALAMDRSIGGHFKIPAGSITVCTLVAFIAVTPVLDRVVFPLWRRIAGTPPSALQRVGLGHVVNIAGMVVAALVERRRLSIVHELHGAEEATGWVTPMSVLWLVLPLAVVGIGEALHFPGNMAFYYLEFPKSLRSLATAMAPLLIAMGFYLGTVYVDVVRRVTPWLPGNINQGRLDNVYWTLAVVVTINFGYFLVCASRYKYQNHSSRITM</sequence>
<keyword evidence="3 6" id="KW-0812">Transmembrane</keyword>
<evidence type="ECO:0000256" key="4">
    <source>
        <dbReference type="ARBA" id="ARBA00022989"/>
    </source>
</evidence>
<dbReference type="Gene3D" id="1.20.1250.20">
    <property type="entry name" value="MFS general substrate transporter like domains"/>
    <property type="match status" value="1"/>
</dbReference>
<dbReference type="InterPro" id="IPR000109">
    <property type="entry name" value="POT_fam"/>
</dbReference>
<dbReference type="GO" id="GO:0016020">
    <property type="term" value="C:membrane"/>
    <property type="evidence" value="ECO:0007669"/>
    <property type="project" value="UniProtKB-SubCell"/>
</dbReference>
<feature type="transmembrane region" description="Helical" evidence="6">
    <location>
        <begin position="141"/>
        <end position="162"/>
    </location>
</feature>
<feature type="transmembrane region" description="Helical" evidence="6">
    <location>
        <begin position="413"/>
        <end position="431"/>
    </location>
</feature>
<proteinExistence type="inferred from homology"/>
<evidence type="ECO:0000313" key="7">
    <source>
        <dbReference type="EMBL" id="KAK1607097.1"/>
    </source>
</evidence>
<dbReference type="InterPro" id="IPR036259">
    <property type="entry name" value="MFS_trans_sf"/>
</dbReference>
<dbReference type="SUPFAM" id="SSF103473">
    <property type="entry name" value="MFS general substrate transporter"/>
    <property type="match status" value="1"/>
</dbReference>
<feature type="transmembrane region" description="Helical" evidence="6">
    <location>
        <begin position="97"/>
        <end position="121"/>
    </location>
</feature>
<dbReference type="EMBL" id="JAUUTY010000007">
    <property type="protein sequence ID" value="KAK1607097.1"/>
    <property type="molecule type" value="Genomic_DNA"/>
</dbReference>
<dbReference type="GO" id="GO:0006857">
    <property type="term" value="P:oligopeptide transport"/>
    <property type="evidence" value="ECO:0007669"/>
    <property type="project" value="InterPro"/>
</dbReference>
<feature type="transmembrane region" description="Helical" evidence="6">
    <location>
        <begin position="211"/>
        <end position="232"/>
    </location>
</feature>
<feature type="transmembrane region" description="Helical" evidence="6">
    <location>
        <begin position="493"/>
        <end position="515"/>
    </location>
</feature>
<evidence type="ECO:0000256" key="2">
    <source>
        <dbReference type="ARBA" id="ARBA00005982"/>
    </source>
</evidence>
<dbReference type="InterPro" id="IPR018456">
    <property type="entry name" value="PTR2_symporter_CS"/>
</dbReference>
<dbReference type="AlphaFoldDB" id="A0AAD8VGS4"/>
<evidence type="ECO:0000256" key="6">
    <source>
        <dbReference type="SAM" id="Phobius"/>
    </source>
</evidence>
<comment type="caution">
    <text evidence="7">The sequence shown here is derived from an EMBL/GenBank/DDBJ whole genome shotgun (WGS) entry which is preliminary data.</text>
</comment>
<feature type="transmembrane region" description="Helical" evidence="6">
    <location>
        <begin position="183"/>
        <end position="205"/>
    </location>
</feature>
<dbReference type="PROSITE" id="PS01022">
    <property type="entry name" value="PTR2_1"/>
    <property type="match status" value="1"/>
</dbReference>
<dbReference type="PANTHER" id="PTHR11654">
    <property type="entry name" value="OLIGOPEPTIDE TRANSPORTER-RELATED"/>
    <property type="match status" value="1"/>
</dbReference>
<name>A0AAD8VGS4_LOLMU</name>
<feature type="transmembrane region" description="Helical" evidence="6">
    <location>
        <begin position="535"/>
        <end position="555"/>
    </location>
</feature>
<keyword evidence="5 6" id="KW-0472">Membrane</keyword>
<dbReference type="GO" id="GO:0022857">
    <property type="term" value="F:transmembrane transporter activity"/>
    <property type="evidence" value="ECO:0007669"/>
    <property type="project" value="InterPro"/>
</dbReference>
<keyword evidence="8" id="KW-1185">Reference proteome</keyword>
<gene>
    <name evidence="7" type="ORF">QYE76_030770</name>
</gene>
<feature type="transmembrane region" description="Helical" evidence="6">
    <location>
        <begin position="451"/>
        <end position="473"/>
    </location>
</feature>
<feature type="transmembrane region" description="Helical" evidence="6">
    <location>
        <begin position="372"/>
        <end position="392"/>
    </location>
</feature>
<dbReference type="CDD" id="cd17416">
    <property type="entry name" value="MFS_NPF1_2"/>
    <property type="match status" value="1"/>
</dbReference>
<evidence type="ECO:0000256" key="3">
    <source>
        <dbReference type="ARBA" id="ARBA00022692"/>
    </source>
</evidence>
<dbReference type="Pfam" id="PF00854">
    <property type="entry name" value="PTR2"/>
    <property type="match status" value="1"/>
</dbReference>
<comment type="subcellular location">
    <subcellularLocation>
        <location evidence="1">Membrane</location>
        <topology evidence="1">Multi-pass membrane protein</topology>
    </subcellularLocation>
</comment>
<accession>A0AAD8VGS4</accession>
<dbReference type="Proteomes" id="UP001231189">
    <property type="component" value="Unassembled WGS sequence"/>
</dbReference>
<keyword evidence="4 6" id="KW-1133">Transmembrane helix</keyword>
<organism evidence="7 8">
    <name type="scientific">Lolium multiflorum</name>
    <name type="common">Italian ryegrass</name>
    <name type="synonym">Lolium perenne subsp. multiflorum</name>
    <dbReference type="NCBI Taxonomy" id="4521"/>
    <lineage>
        <taxon>Eukaryota</taxon>
        <taxon>Viridiplantae</taxon>
        <taxon>Streptophyta</taxon>
        <taxon>Embryophyta</taxon>
        <taxon>Tracheophyta</taxon>
        <taxon>Spermatophyta</taxon>
        <taxon>Magnoliopsida</taxon>
        <taxon>Liliopsida</taxon>
        <taxon>Poales</taxon>
        <taxon>Poaceae</taxon>
        <taxon>BOP clade</taxon>
        <taxon>Pooideae</taxon>
        <taxon>Poodae</taxon>
        <taxon>Poeae</taxon>
        <taxon>Poeae Chloroplast Group 2 (Poeae type)</taxon>
        <taxon>Loliodinae</taxon>
        <taxon>Loliinae</taxon>
        <taxon>Lolium</taxon>
    </lineage>
</organism>
<evidence type="ECO:0000256" key="5">
    <source>
        <dbReference type="ARBA" id="ARBA00023136"/>
    </source>
</evidence>
<protein>
    <submittedName>
        <fullName evidence="7">Uncharacterized protein</fullName>
    </submittedName>
</protein>
<evidence type="ECO:0000313" key="8">
    <source>
        <dbReference type="Proteomes" id="UP001231189"/>
    </source>
</evidence>
<comment type="similarity">
    <text evidence="2">Belongs to the major facilitator superfamily. Proton-dependent oligopeptide transporter (POT/PTR) (TC 2.A.17) family.</text>
</comment>
<feature type="transmembrane region" description="Helical" evidence="6">
    <location>
        <begin position="337"/>
        <end position="360"/>
    </location>
</feature>
<evidence type="ECO:0000256" key="1">
    <source>
        <dbReference type="ARBA" id="ARBA00004141"/>
    </source>
</evidence>